<dbReference type="InterPro" id="IPR029058">
    <property type="entry name" value="AB_hydrolase_fold"/>
</dbReference>
<dbReference type="CDD" id="cd02858">
    <property type="entry name" value="E_set_Esterase_N"/>
    <property type="match status" value="1"/>
</dbReference>
<dbReference type="AlphaFoldDB" id="A0A2T5BR40"/>
<keyword evidence="1" id="KW-0732">Signal</keyword>
<comment type="caution">
    <text evidence="2">The sequence shown here is derived from an EMBL/GenBank/DDBJ whole genome shotgun (WGS) entry which is preliminary data.</text>
</comment>
<feature type="chain" id="PRO_5015769051" evidence="1">
    <location>
        <begin position="22"/>
        <end position="385"/>
    </location>
</feature>
<dbReference type="OrthoDB" id="9803578at2"/>
<dbReference type="InterPro" id="IPR050583">
    <property type="entry name" value="Mycobacterial_A85_antigen"/>
</dbReference>
<dbReference type="Proteomes" id="UP000243525">
    <property type="component" value="Unassembled WGS sequence"/>
</dbReference>
<organism evidence="2 3">
    <name type="scientific">Mangrovibacterium marinum</name>
    <dbReference type="NCBI Taxonomy" id="1639118"/>
    <lineage>
        <taxon>Bacteria</taxon>
        <taxon>Pseudomonadati</taxon>
        <taxon>Bacteroidota</taxon>
        <taxon>Bacteroidia</taxon>
        <taxon>Marinilabiliales</taxon>
        <taxon>Prolixibacteraceae</taxon>
        <taxon>Mangrovibacterium</taxon>
    </lineage>
</organism>
<evidence type="ECO:0000313" key="3">
    <source>
        <dbReference type="Proteomes" id="UP000243525"/>
    </source>
</evidence>
<dbReference type="SUPFAM" id="SSF81296">
    <property type="entry name" value="E set domains"/>
    <property type="match status" value="1"/>
</dbReference>
<dbReference type="Gene3D" id="3.40.50.1820">
    <property type="entry name" value="alpha/beta hydrolase"/>
    <property type="match status" value="1"/>
</dbReference>
<dbReference type="RefSeq" id="WP_107824051.1">
    <property type="nucleotide sequence ID" value="NZ_OY782574.1"/>
</dbReference>
<dbReference type="PANTHER" id="PTHR48098:SF1">
    <property type="entry name" value="DIACYLGLYCEROL ACYLTRANSFERASE_MYCOLYLTRANSFERASE AG85A"/>
    <property type="match status" value="1"/>
</dbReference>
<dbReference type="InterPro" id="IPR013783">
    <property type="entry name" value="Ig-like_fold"/>
</dbReference>
<dbReference type="SUPFAM" id="SSF53474">
    <property type="entry name" value="alpha/beta-Hydrolases"/>
    <property type="match status" value="1"/>
</dbReference>
<gene>
    <name evidence="2" type="ORF">C8N47_1435</name>
</gene>
<dbReference type="Pfam" id="PF00756">
    <property type="entry name" value="Esterase"/>
    <property type="match status" value="1"/>
</dbReference>
<protein>
    <submittedName>
        <fullName evidence="2">Enterochelin esterase family protein</fullName>
    </submittedName>
</protein>
<name>A0A2T5BR40_9BACT</name>
<reference evidence="2 3" key="1">
    <citation type="submission" date="2018-04" db="EMBL/GenBank/DDBJ databases">
        <title>Genomic Encyclopedia of Archaeal and Bacterial Type Strains, Phase II (KMG-II): from individual species to whole genera.</title>
        <authorList>
            <person name="Goeker M."/>
        </authorList>
    </citation>
    <scope>NUCLEOTIDE SEQUENCE [LARGE SCALE GENOMIC DNA]</scope>
    <source>
        <strain evidence="2 3">DSM 28823</strain>
    </source>
</reference>
<evidence type="ECO:0000313" key="2">
    <source>
        <dbReference type="EMBL" id="PTN01719.1"/>
    </source>
</evidence>
<dbReference type="GO" id="GO:0016747">
    <property type="term" value="F:acyltransferase activity, transferring groups other than amino-acyl groups"/>
    <property type="evidence" value="ECO:0007669"/>
    <property type="project" value="TreeGrafter"/>
</dbReference>
<dbReference type="Gene3D" id="2.60.40.10">
    <property type="entry name" value="Immunoglobulins"/>
    <property type="match status" value="1"/>
</dbReference>
<dbReference type="EMBL" id="QAAD01000043">
    <property type="protein sequence ID" value="PTN01719.1"/>
    <property type="molecule type" value="Genomic_DNA"/>
</dbReference>
<accession>A0A2T5BR40</accession>
<dbReference type="InterPro" id="IPR014756">
    <property type="entry name" value="Ig_E-set"/>
</dbReference>
<dbReference type="InterPro" id="IPR000801">
    <property type="entry name" value="Esterase-like"/>
</dbReference>
<proteinExistence type="predicted"/>
<evidence type="ECO:0000256" key="1">
    <source>
        <dbReference type="SAM" id="SignalP"/>
    </source>
</evidence>
<sequence>MKIRLLTALFVSVFIAGNTHAQSLTEVVEDFKPSSVNQAGREYPQVNSEGRVRVQVEAPDAKYVQLDIGGVKYDLKKDDNGLWTGESAQQDEGFHYYQLNIDGASVPDPGSLYFYGAGRWGSGIEIPAGDQDFYAVKDVPHGQVREQIYFSKTTNGMRRCFIYTPPGYGKDASKRYPVLYLQHGGGENETGWSNQGHANLIMDNLIAEGKAVPFIIVMDNGAWTMPRGERPAAGNWPPKGWADGFMNTLLNDIIPMVDANYLTIADPEHRAMAGLSMGGMQTRVITLAHPEKFSYVGMFSGGSITTDDLKDSPDFSKNIKLVFVSYGSREIENGRTGFGGDPKANTEALKEAGMNTHFYVSPLTAHEWQSWRRGLHEFAPLIFKN</sequence>
<keyword evidence="3" id="KW-1185">Reference proteome</keyword>
<feature type="signal peptide" evidence="1">
    <location>
        <begin position="1"/>
        <end position="21"/>
    </location>
</feature>
<dbReference type="PANTHER" id="PTHR48098">
    <property type="entry name" value="ENTEROCHELIN ESTERASE-RELATED"/>
    <property type="match status" value="1"/>
</dbReference>